<dbReference type="GO" id="GO:0016987">
    <property type="term" value="F:sigma factor activity"/>
    <property type="evidence" value="ECO:0007669"/>
    <property type="project" value="UniProtKB-KW"/>
</dbReference>
<evidence type="ECO:0000313" key="8">
    <source>
        <dbReference type="Proteomes" id="UP000281028"/>
    </source>
</evidence>
<organism evidence="7 8">
    <name type="scientific">Chitinophaga solisilvae</name>
    <dbReference type="NCBI Taxonomy" id="1233460"/>
    <lineage>
        <taxon>Bacteria</taxon>
        <taxon>Pseudomonadati</taxon>
        <taxon>Bacteroidota</taxon>
        <taxon>Chitinophagia</taxon>
        <taxon>Chitinophagales</taxon>
        <taxon>Chitinophagaceae</taxon>
        <taxon>Chitinophaga</taxon>
    </lineage>
</organism>
<dbReference type="PANTHER" id="PTHR43133">
    <property type="entry name" value="RNA POLYMERASE ECF-TYPE SIGMA FACTO"/>
    <property type="match status" value="1"/>
</dbReference>
<proteinExistence type="inferred from homology"/>
<evidence type="ECO:0000256" key="3">
    <source>
        <dbReference type="ARBA" id="ARBA00023082"/>
    </source>
</evidence>
<dbReference type="InterPro" id="IPR013325">
    <property type="entry name" value="RNA_pol_sigma_r2"/>
</dbReference>
<dbReference type="SUPFAM" id="SSF88946">
    <property type="entry name" value="Sigma2 domain of RNA polymerase sigma factors"/>
    <property type="match status" value="1"/>
</dbReference>
<evidence type="ECO:0000256" key="4">
    <source>
        <dbReference type="ARBA" id="ARBA00023163"/>
    </source>
</evidence>
<gene>
    <name evidence="7" type="ORF">ECE50_003545</name>
</gene>
<evidence type="ECO:0000259" key="5">
    <source>
        <dbReference type="Pfam" id="PF04542"/>
    </source>
</evidence>
<sequence length="189" mass="22130">MLSVHHTDISDQQLLSLWESGDEEAFAQIYRRYFPLLVTTSYHKTRDRFLAEELAQESMLAFYHRKDHRIENIPAYLQIILRNKIYDHFRKALISKQHTAAAMQHKPTTTEDPSLPLYHADLVKSMRQKIMDLPQQCRTVFLLSRERNMSNNEIAAALGISVNTVEQHMRKALKRLREGVLILLVLLFS</sequence>
<dbReference type="RefSeq" id="WP_158631636.1">
    <property type="nucleotide sequence ID" value="NZ_JAABOK010000008.1"/>
</dbReference>
<dbReference type="GO" id="GO:0006352">
    <property type="term" value="P:DNA-templated transcription initiation"/>
    <property type="evidence" value="ECO:0007669"/>
    <property type="project" value="InterPro"/>
</dbReference>
<dbReference type="Gene3D" id="1.10.10.10">
    <property type="entry name" value="Winged helix-like DNA-binding domain superfamily/Winged helix DNA-binding domain"/>
    <property type="match status" value="1"/>
</dbReference>
<evidence type="ECO:0000313" key="7">
    <source>
        <dbReference type="EMBL" id="NSL85890.1"/>
    </source>
</evidence>
<feature type="domain" description="RNA polymerase sigma factor 70 region 4 type 2" evidence="6">
    <location>
        <begin position="127"/>
        <end position="176"/>
    </location>
</feature>
<evidence type="ECO:0000259" key="6">
    <source>
        <dbReference type="Pfam" id="PF08281"/>
    </source>
</evidence>
<dbReference type="GO" id="GO:0003677">
    <property type="term" value="F:DNA binding"/>
    <property type="evidence" value="ECO:0007669"/>
    <property type="project" value="InterPro"/>
</dbReference>
<evidence type="ECO:0000256" key="1">
    <source>
        <dbReference type="ARBA" id="ARBA00010641"/>
    </source>
</evidence>
<evidence type="ECO:0000256" key="2">
    <source>
        <dbReference type="ARBA" id="ARBA00023015"/>
    </source>
</evidence>
<dbReference type="InterPro" id="IPR039425">
    <property type="entry name" value="RNA_pol_sigma-70-like"/>
</dbReference>
<dbReference type="AlphaFoldDB" id="A0A9Q5D919"/>
<keyword evidence="3" id="KW-0731">Sigma factor</keyword>
<dbReference type="NCBIfam" id="TIGR02937">
    <property type="entry name" value="sigma70-ECF"/>
    <property type="match status" value="1"/>
</dbReference>
<dbReference type="Proteomes" id="UP000281028">
    <property type="component" value="Unassembled WGS sequence"/>
</dbReference>
<keyword evidence="4" id="KW-0804">Transcription</keyword>
<dbReference type="SUPFAM" id="SSF88659">
    <property type="entry name" value="Sigma3 and sigma4 domains of RNA polymerase sigma factors"/>
    <property type="match status" value="1"/>
</dbReference>
<dbReference type="EMBL" id="RIAR02000001">
    <property type="protein sequence ID" value="NSL85890.1"/>
    <property type="molecule type" value="Genomic_DNA"/>
</dbReference>
<dbReference type="InterPro" id="IPR036388">
    <property type="entry name" value="WH-like_DNA-bd_sf"/>
</dbReference>
<dbReference type="Pfam" id="PF04542">
    <property type="entry name" value="Sigma70_r2"/>
    <property type="match status" value="1"/>
</dbReference>
<dbReference type="InterPro" id="IPR013249">
    <property type="entry name" value="RNA_pol_sigma70_r4_t2"/>
</dbReference>
<name>A0A9Q5D919_9BACT</name>
<dbReference type="OrthoDB" id="764619at2"/>
<dbReference type="PANTHER" id="PTHR43133:SF46">
    <property type="entry name" value="RNA POLYMERASE SIGMA-70 FACTOR ECF SUBFAMILY"/>
    <property type="match status" value="1"/>
</dbReference>
<dbReference type="InterPro" id="IPR014284">
    <property type="entry name" value="RNA_pol_sigma-70_dom"/>
</dbReference>
<dbReference type="InterPro" id="IPR007627">
    <property type="entry name" value="RNA_pol_sigma70_r2"/>
</dbReference>
<dbReference type="CDD" id="cd06171">
    <property type="entry name" value="Sigma70_r4"/>
    <property type="match status" value="1"/>
</dbReference>
<protein>
    <submittedName>
        <fullName evidence="7">Sigma-70 family RNA polymerase sigma factor</fullName>
    </submittedName>
</protein>
<comment type="caution">
    <text evidence="7">The sequence shown here is derived from an EMBL/GenBank/DDBJ whole genome shotgun (WGS) entry which is preliminary data.</text>
</comment>
<keyword evidence="2" id="KW-0805">Transcription regulation</keyword>
<comment type="similarity">
    <text evidence="1">Belongs to the sigma-70 factor family. ECF subfamily.</text>
</comment>
<dbReference type="Pfam" id="PF08281">
    <property type="entry name" value="Sigma70_r4_2"/>
    <property type="match status" value="1"/>
</dbReference>
<accession>A0A9Q5D919</accession>
<dbReference type="InterPro" id="IPR013324">
    <property type="entry name" value="RNA_pol_sigma_r3/r4-like"/>
</dbReference>
<dbReference type="Gene3D" id="1.10.1740.10">
    <property type="match status" value="1"/>
</dbReference>
<reference evidence="7" key="1">
    <citation type="submission" date="2020-05" db="EMBL/GenBank/DDBJ databases">
        <title>Chitinophaga laudate sp. nov., isolated from a tropical peat swamp.</title>
        <authorList>
            <person name="Goh C.B.S."/>
            <person name="Lee M.S."/>
            <person name="Parimannan S."/>
            <person name="Pasbakhsh P."/>
            <person name="Yule C.M."/>
            <person name="Rajandas H."/>
            <person name="Loke S."/>
            <person name="Croft L."/>
            <person name="Tan J.B.L."/>
        </authorList>
    </citation>
    <scope>NUCLEOTIDE SEQUENCE</scope>
    <source>
        <strain evidence="7">Mgbs1</strain>
    </source>
</reference>
<keyword evidence="8" id="KW-1185">Reference proteome</keyword>
<feature type="domain" description="RNA polymerase sigma-70 region 2" evidence="5">
    <location>
        <begin position="29"/>
        <end position="92"/>
    </location>
</feature>